<feature type="compositionally biased region" description="Low complexity" evidence="1">
    <location>
        <begin position="269"/>
        <end position="280"/>
    </location>
</feature>
<feature type="compositionally biased region" description="Polar residues" evidence="1">
    <location>
        <begin position="243"/>
        <end position="252"/>
    </location>
</feature>
<dbReference type="Proteomes" id="UP001437256">
    <property type="component" value="Unassembled WGS sequence"/>
</dbReference>
<evidence type="ECO:0000313" key="3">
    <source>
        <dbReference type="Proteomes" id="UP001437256"/>
    </source>
</evidence>
<gene>
    <name evidence="2" type="ORF">AAF712_011871</name>
</gene>
<feature type="region of interest" description="Disordered" evidence="1">
    <location>
        <begin position="1"/>
        <end position="314"/>
    </location>
</feature>
<sequence length="389" mass="42045">MDESNIQSKRDDYPVALAPDTGTTSQQSPHALEIGIRWSKPMPPVPSQTDPQPSPPPPPPIRKSFTSYPTSISSKSPASSIIGNTGYSAKDTTSETTGRKRASISTQTRDSSRYSRGSESFHTAPPSRASLDTVKSPAEASIVRRLSGMEGSSRPLSRYSHQREPSNTQYTPRISLDNSHSEHNEGEEEEEEEEEEEQEEEELSNSHSTLAQPTANSPSSISDHANDVPFTPHSAGTPVHGSPSPSTENYPPSSFIFPLGRTHSPIVRPATAASGTTTAPPYSPGPYRQRRDTSASSQTYETLPSYHSRRSTQTLTDMALPTTTHNFRSLPPLPPLPPFISLSSILLTPSFAASPSSSMPNTPNTPALPEREEESTTGGPDSDQPERSD</sequence>
<evidence type="ECO:0000256" key="1">
    <source>
        <dbReference type="SAM" id="MobiDB-lite"/>
    </source>
</evidence>
<feature type="compositionally biased region" description="Polar residues" evidence="1">
    <location>
        <begin position="82"/>
        <end position="96"/>
    </location>
</feature>
<accession>A0ABR2ZJ89</accession>
<feature type="compositionally biased region" description="Acidic residues" evidence="1">
    <location>
        <begin position="185"/>
        <end position="203"/>
    </location>
</feature>
<proteinExistence type="predicted"/>
<evidence type="ECO:0000313" key="2">
    <source>
        <dbReference type="EMBL" id="KAL0061295.1"/>
    </source>
</evidence>
<organism evidence="2 3">
    <name type="scientific">Marasmius tenuissimus</name>
    <dbReference type="NCBI Taxonomy" id="585030"/>
    <lineage>
        <taxon>Eukaryota</taxon>
        <taxon>Fungi</taxon>
        <taxon>Dikarya</taxon>
        <taxon>Basidiomycota</taxon>
        <taxon>Agaricomycotina</taxon>
        <taxon>Agaricomycetes</taxon>
        <taxon>Agaricomycetidae</taxon>
        <taxon>Agaricales</taxon>
        <taxon>Marasmiineae</taxon>
        <taxon>Marasmiaceae</taxon>
        <taxon>Marasmius</taxon>
    </lineage>
</organism>
<feature type="compositionally biased region" description="Low complexity" evidence="1">
    <location>
        <begin position="63"/>
        <end position="81"/>
    </location>
</feature>
<dbReference type="EMBL" id="JBBXMP010000140">
    <property type="protein sequence ID" value="KAL0061295.1"/>
    <property type="molecule type" value="Genomic_DNA"/>
</dbReference>
<feature type="region of interest" description="Disordered" evidence="1">
    <location>
        <begin position="350"/>
        <end position="389"/>
    </location>
</feature>
<comment type="caution">
    <text evidence="2">The sequence shown here is derived from an EMBL/GenBank/DDBJ whole genome shotgun (WGS) entry which is preliminary data.</text>
</comment>
<feature type="compositionally biased region" description="Polar residues" evidence="1">
    <location>
        <begin position="165"/>
        <end position="178"/>
    </location>
</feature>
<protein>
    <submittedName>
        <fullName evidence="2">Uncharacterized protein</fullName>
    </submittedName>
</protein>
<name>A0ABR2ZJ89_9AGAR</name>
<keyword evidence="3" id="KW-1185">Reference proteome</keyword>
<feature type="compositionally biased region" description="Pro residues" evidence="1">
    <location>
        <begin position="41"/>
        <end position="61"/>
    </location>
</feature>
<feature type="compositionally biased region" description="Low complexity" evidence="1">
    <location>
        <begin position="350"/>
        <end position="365"/>
    </location>
</feature>
<feature type="compositionally biased region" description="Polar residues" evidence="1">
    <location>
        <begin position="205"/>
        <end position="223"/>
    </location>
</feature>
<reference evidence="2 3" key="1">
    <citation type="submission" date="2024-05" db="EMBL/GenBank/DDBJ databases">
        <title>A draft genome resource for the thread blight pathogen Marasmius tenuissimus strain MS-2.</title>
        <authorList>
            <person name="Yulfo-Soto G.E."/>
            <person name="Baruah I.K."/>
            <person name="Amoako-Attah I."/>
            <person name="Bukari Y."/>
            <person name="Meinhardt L.W."/>
            <person name="Bailey B.A."/>
            <person name="Cohen S.P."/>
        </authorList>
    </citation>
    <scope>NUCLEOTIDE SEQUENCE [LARGE SCALE GENOMIC DNA]</scope>
    <source>
        <strain evidence="2 3">MS-2</strain>
    </source>
</reference>
<feature type="compositionally biased region" description="Polar residues" evidence="1">
    <location>
        <begin position="103"/>
        <end position="121"/>
    </location>
</feature>